<dbReference type="RefSeq" id="WP_145347253.1">
    <property type="nucleotide sequence ID" value="NZ_VLLF01000012.1"/>
</dbReference>
<dbReference type="OrthoDB" id="9814124at2"/>
<gene>
    <name evidence="2" type="ORF">JM93_04166</name>
</gene>
<dbReference type="PANTHER" id="PTHR43245">
    <property type="entry name" value="BIFUNCTIONAL POLYMYXIN RESISTANCE PROTEIN ARNA"/>
    <property type="match status" value="1"/>
</dbReference>
<evidence type="ECO:0000313" key="3">
    <source>
        <dbReference type="Proteomes" id="UP000320593"/>
    </source>
</evidence>
<dbReference type="Gene3D" id="3.40.50.720">
    <property type="entry name" value="NAD(P)-binding Rossmann-like Domain"/>
    <property type="match status" value="1"/>
</dbReference>
<dbReference type="SUPFAM" id="SSF51735">
    <property type="entry name" value="NAD(P)-binding Rossmann-fold domains"/>
    <property type="match status" value="1"/>
</dbReference>
<dbReference type="CDD" id="cd08946">
    <property type="entry name" value="SDR_e"/>
    <property type="match status" value="1"/>
</dbReference>
<feature type="domain" description="NAD-dependent epimerase/dehydratase" evidence="1">
    <location>
        <begin position="3"/>
        <end position="225"/>
    </location>
</feature>
<dbReference type="Pfam" id="PF01370">
    <property type="entry name" value="Epimerase"/>
    <property type="match status" value="1"/>
</dbReference>
<dbReference type="Proteomes" id="UP000320593">
    <property type="component" value="Unassembled WGS sequence"/>
</dbReference>
<dbReference type="PANTHER" id="PTHR43245:SF55">
    <property type="entry name" value="NAD(P)-BINDING DOMAIN-CONTAINING PROTEIN"/>
    <property type="match status" value="1"/>
</dbReference>
<sequence length="286" mass="31066">MRVLITGGTGQVGRFIARGLTESGHNLFYLGRQRPFDDGAPVEPFDLLSPPATLPEADVLVHCALLHAPGRYRGGEGDDPEQFWAANAIGTERLFEAAKASGIRCVVFLSSRAVYGDAYRNRQLAEDMDAKPDTLYGRVKLAGEQALASLADHRMHGVSLRATGVYGCSPGLAGHKWSDLFRSFENGEPIASRCGTEVHGEDLASAVRLVLEKAEDLPAFSAFNVSDIMLDRHDLLARFAQGRSLRARPPQPVQGDYPAVMDCSRLRALGWSPGGFEKLASFLQNL</sequence>
<evidence type="ECO:0000259" key="1">
    <source>
        <dbReference type="Pfam" id="PF01370"/>
    </source>
</evidence>
<dbReference type="EMBL" id="VLLF01000012">
    <property type="protein sequence ID" value="TWI80053.1"/>
    <property type="molecule type" value="Genomic_DNA"/>
</dbReference>
<accession>A0A562SFT1</accession>
<keyword evidence="3" id="KW-1185">Reference proteome</keyword>
<dbReference type="AlphaFoldDB" id="A0A562SFT1"/>
<dbReference type="InterPro" id="IPR036291">
    <property type="entry name" value="NAD(P)-bd_dom_sf"/>
</dbReference>
<proteinExistence type="predicted"/>
<organism evidence="2 3">
    <name type="scientific">Roseibium hamelinense</name>
    <dbReference type="NCBI Taxonomy" id="150831"/>
    <lineage>
        <taxon>Bacteria</taxon>
        <taxon>Pseudomonadati</taxon>
        <taxon>Pseudomonadota</taxon>
        <taxon>Alphaproteobacteria</taxon>
        <taxon>Hyphomicrobiales</taxon>
        <taxon>Stappiaceae</taxon>
        <taxon>Roseibium</taxon>
    </lineage>
</organism>
<comment type="caution">
    <text evidence="2">The sequence shown here is derived from an EMBL/GenBank/DDBJ whole genome shotgun (WGS) entry which is preliminary data.</text>
</comment>
<reference evidence="2 3" key="1">
    <citation type="submission" date="2019-07" db="EMBL/GenBank/DDBJ databases">
        <title>Genomic Encyclopedia of Archaeal and Bacterial Type Strains, Phase II (KMG-II): from individual species to whole genera.</title>
        <authorList>
            <person name="Goeker M."/>
        </authorList>
    </citation>
    <scope>NUCLEOTIDE SEQUENCE [LARGE SCALE GENOMIC DNA]</scope>
    <source>
        <strain evidence="2 3">ATCC BAA-252</strain>
    </source>
</reference>
<name>A0A562SFT1_9HYPH</name>
<evidence type="ECO:0000313" key="2">
    <source>
        <dbReference type="EMBL" id="TWI80053.1"/>
    </source>
</evidence>
<protein>
    <submittedName>
        <fullName evidence="2">Nucleoside-diphosphate-sugar epimerase</fullName>
    </submittedName>
</protein>
<dbReference type="InterPro" id="IPR001509">
    <property type="entry name" value="Epimerase_deHydtase"/>
</dbReference>
<dbReference type="InterPro" id="IPR050177">
    <property type="entry name" value="Lipid_A_modif_metabolic_enz"/>
</dbReference>